<keyword evidence="1" id="KW-0479">Metal-binding</keyword>
<dbReference type="EMBL" id="GL883159">
    <property type="protein sequence ID" value="EGF99424.1"/>
    <property type="molecule type" value="Genomic_DNA"/>
</dbReference>
<dbReference type="VEuPathDB" id="FungiDB:MELLADRAFT_94661"/>
<organism evidence="9">
    <name type="scientific">Melampsora larici-populina (strain 98AG31 / pathotype 3-4-7)</name>
    <name type="common">Poplar leaf rust fungus</name>
    <dbReference type="NCBI Taxonomy" id="747676"/>
    <lineage>
        <taxon>Eukaryota</taxon>
        <taxon>Fungi</taxon>
        <taxon>Dikarya</taxon>
        <taxon>Basidiomycota</taxon>
        <taxon>Pucciniomycotina</taxon>
        <taxon>Pucciniomycetes</taxon>
        <taxon>Pucciniales</taxon>
        <taxon>Melampsoraceae</taxon>
        <taxon>Melampsora</taxon>
    </lineage>
</organism>
<evidence type="ECO:0000259" key="7">
    <source>
        <dbReference type="PROSITE" id="PS50157"/>
    </source>
</evidence>
<evidence type="ECO:0000256" key="3">
    <source>
        <dbReference type="ARBA" id="ARBA00022771"/>
    </source>
</evidence>
<proteinExistence type="predicted"/>
<reference evidence="9" key="1">
    <citation type="journal article" date="2011" name="Proc. Natl. Acad. Sci. U.S.A.">
        <title>Obligate biotrophy features unraveled by the genomic analysis of rust fungi.</title>
        <authorList>
            <person name="Duplessis S."/>
            <person name="Cuomo C.A."/>
            <person name="Lin Y.-C."/>
            <person name="Aerts A."/>
            <person name="Tisserant E."/>
            <person name="Veneault-Fourrey C."/>
            <person name="Joly D.L."/>
            <person name="Hacquard S."/>
            <person name="Amselem J."/>
            <person name="Cantarel B.L."/>
            <person name="Chiu R."/>
            <person name="Coutinho P.M."/>
            <person name="Feau N."/>
            <person name="Field M."/>
            <person name="Frey P."/>
            <person name="Gelhaye E."/>
            <person name="Goldberg J."/>
            <person name="Grabherr M.G."/>
            <person name="Kodira C.D."/>
            <person name="Kohler A."/>
            <person name="Kuees U."/>
            <person name="Lindquist E.A."/>
            <person name="Lucas S.M."/>
            <person name="Mago R."/>
            <person name="Mauceli E."/>
            <person name="Morin E."/>
            <person name="Murat C."/>
            <person name="Pangilinan J.L."/>
            <person name="Park R."/>
            <person name="Pearson M."/>
            <person name="Quesneville H."/>
            <person name="Rouhier N."/>
            <person name="Sakthikumar S."/>
            <person name="Salamov A.A."/>
            <person name="Schmutz J."/>
            <person name="Selles B."/>
            <person name="Shapiro H."/>
            <person name="Tanguay P."/>
            <person name="Tuskan G.A."/>
            <person name="Henrissat B."/>
            <person name="Van de Peer Y."/>
            <person name="Rouze P."/>
            <person name="Ellis J.G."/>
            <person name="Dodds P.N."/>
            <person name="Schein J.E."/>
            <person name="Zhong S."/>
            <person name="Hamelin R.C."/>
            <person name="Grigoriev I.V."/>
            <person name="Szabo L.J."/>
            <person name="Martin F."/>
        </authorList>
    </citation>
    <scope>NUCLEOTIDE SEQUENCE [LARGE SCALE GENOMIC DNA]</scope>
    <source>
        <strain evidence="9">98AG31 / pathotype 3-4-7</strain>
    </source>
</reference>
<keyword evidence="3 6" id="KW-0863">Zinc-finger</keyword>
<dbReference type="Proteomes" id="UP000001072">
    <property type="component" value="Unassembled WGS sequence"/>
</dbReference>
<protein>
    <recommendedName>
        <fullName evidence="5">pH-response transcription factor pacC/RIM101</fullName>
    </recommendedName>
</protein>
<evidence type="ECO:0000313" key="8">
    <source>
        <dbReference type="EMBL" id="EGF99424.1"/>
    </source>
</evidence>
<dbReference type="PROSITE" id="PS00028">
    <property type="entry name" value="ZINC_FINGER_C2H2_1"/>
    <property type="match status" value="1"/>
</dbReference>
<dbReference type="FunFam" id="3.30.160.60:FF:000340">
    <property type="entry name" value="zinc finger protein 473 isoform X1"/>
    <property type="match status" value="1"/>
</dbReference>
<evidence type="ECO:0000256" key="5">
    <source>
        <dbReference type="ARBA" id="ARBA00039490"/>
    </source>
</evidence>
<dbReference type="SUPFAM" id="SSF57667">
    <property type="entry name" value="beta-beta-alpha zinc fingers"/>
    <property type="match status" value="1"/>
</dbReference>
<dbReference type="InterPro" id="IPR013087">
    <property type="entry name" value="Znf_C2H2_type"/>
</dbReference>
<evidence type="ECO:0000313" key="9">
    <source>
        <dbReference type="Proteomes" id="UP000001072"/>
    </source>
</evidence>
<dbReference type="HOGENOM" id="CLU_831789_0_0_1"/>
<dbReference type="InParanoid" id="F4S7H6"/>
<dbReference type="RefSeq" id="XP_007417325.1">
    <property type="nucleotide sequence ID" value="XM_007417263.1"/>
</dbReference>
<dbReference type="GeneID" id="18936950"/>
<evidence type="ECO:0000256" key="6">
    <source>
        <dbReference type="PROSITE-ProRule" id="PRU00042"/>
    </source>
</evidence>
<keyword evidence="2" id="KW-0677">Repeat</keyword>
<feature type="domain" description="C2H2-type" evidence="7">
    <location>
        <begin position="285"/>
        <end position="312"/>
    </location>
</feature>
<dbReference type="Pfam" id="PF00096">
    <property type="entry name" value="zf-C2H2"/>
    <property type="match status" value="1"/>
</dbReference>
<evidence type="ECO:0000256" key="4">
    <source>
        <dbReference type="ARBA" id="ARBA00022833"/>
    </source>
</evidence>
<dbReference type="GO" id="GO:0008270">
    <property type="term" value="F:zinc ion binding"/>
    <property type="evidence" value="ECO:0007669"/>
    <property type="project" value="UniProtKB-KW"/>
</dbReference>
<name>F4S7H6_MELLP</name>
<dbReference type="KEGG" id="mlr:MELLADRAFT_94661"/>
<dbReference type="AlphaFoldDB" id="F4S7H6"/>
<keyword evidence="4" id="KW-0862">Zinc</keyword>
<evidence type="ECO:0000256" key="2">
    <source>
        <dbReference type="ARBA" id="ARBA00022737"/>
    </source>
</evidence>
<dbReference type="Gene3D" id="3.30.160.60">
    <property type="entry name" value="Classic Zinc Finger"/>
    <property type="match status" value="1"/>
</dbReference>
<gene>
    <name evidence="8" type="ORF">MELLADRAFT_94661</name>
</gene>
<dbReference type="InterPro" id="IPR036236">
    <property type="entry name" value="Znf_C2H2_sf"/>
</dbReference>
<dbReference type="GO" id="GO:0005634">
    <property type="term" value="C:nucleus"/>
    <property type="evidence" value="ECO:0007669"/>
    <property type="project" value="UniProtKB-ARBA"/>
</dbReference>
<evidence type="ECO:0000256" key="1">
    <source>
        <dbReference type="ARBA" id="ARBA00022723"/>
    </source>
</evidence>
<sequence length="334" mass="37135">MSNHQNNPSSSIPPSSISEFQTLFSDLLTPALVNDPNDSQYNLTSSPINPINPHHQLINPSQPLSQFNTSINPQIPMPNHSHHSIITNPASIFDSPKINLQPELQIEEAQASGPLMFRSFDPYLKAPDNEFHKSASNSLGFDPLRVNQIPQNNLQHSMIPSQTHSNPLEIHPTPLHLAPYPPIITQVNQIDHSRSAAGHHDLFVPGLFSNTPSPSTSRTITPQNHHQSIQSIQNHTTPFPTSSMNPTSRPTDGSNPIHDRVVAARNHEGIYGISREVGGRTYREYQCQHCPRTFSRPSTLIQHGRVHTGEKRELKMGMSSTHSSLFRRVSLVQG</sequence>
<dbReference type="PROSITE" id="PS50157">
    <property type="entry name" value="ZINC_FINGER_C2H2_2"/>
    <property type="match status" value="1"/>
</dbReference>
<keyword evidence="9" id="KW-1185">Reference proteome</keyword>
<dbReference type="OrthoDB" id="6077919at2759"/>
<accession>F4S7H6</accession>